<dbReference type="AlphaFoldDB" id="A0A1F8H530"/>
<dbReference type="GO" id="GO:0030170">
    <property type="term" value="F:pyridoxal phosphate binding"/>
    <property type="evidence" value="ECO:0007669"/>
    <property type="project" value="TreeGrafter"/>
</dbReference>
<dbReference type="InterPro" id="IPR015422">
    <property type="entry name" value="PyrdxlP-dep_Trfase_small"/>
</dbReference>
<protein>
    <recommendedName>
        <fullName evidence="4">NarL family transcriptional regulator</fullName>
    </recommendedName>
</protein>
<dbReference type="InterPro" id="IPR015424">
    <property type="entry name" value="PyrdxlP-dep_Trfase"/>
</dbReference>
<organism evidence="2 3">
    <name type="scientific">Candidatus Yanofskybacteria bacterium RIFCSPLOWO2_02_FULL_43_10b</name>
    <dbReference type="NCBI Taxonomy" id="1802704"/>
    <lineage>
        <taxon>Bacteria</taxon>
        <taxon>Candidatus Yanofskyibacteriota</taxon>
    </lineage>
</organism>
<sequence length="405" mass="46152">MENHPFISGKDRVFYSRAIYGEKEIAAVLKCLNEDWLGSGPYSLEFERRVAEIFGQKHGLFLNSGSSSNLLSLKMLDLPPGKEVITPACTFSTTLSPILDCSLAPVFVDVELDTYNVGLDFVEEAIGPNTAAMMIPHLLGNLNNTKHLRKLADRHGLRLIEDSCDTVGGRVCGEPTGKYTDASTTSFYASHVMTCLGGGGMLMFKDDRYVKNVRAMRDWGRAAAEYYDENPDIRFNYFLDDIQYDGKFTIVERGYNFKALDSQAAFGLVQLSRLDEFHRIRKNNFKILYDFFAKFPEHFILPRQSVEDSDVNWLAFPITIQEDSPIKRMDMMLHLESNMIQTRILFAGNILRHPAYRDIQHRVSGELSNSDRIMARSMLIGCHHGLRQEHLDYVMDIIADYVRKI</sequence>
<dbReference type="GO" id="GO:0008483">
    <property type="term" value="F:transaminase activity"/>
    <property type="evidence" value="ECO:0007669"/>
    <property type="project" value="TreeGrafter"/>
</dbReference>
<dbReference type="PANTHER" id="PTHR30244">
    <property type="entry name" value="TRANSAMINASE"/>
    <property type="match status" value="1"/>
</dbReference>
<dbReference type="Gene3D" id="3.40.640.10">
    <property type="entry name" value="Type I PLP-dependent aspartate aminotransferase-like (Major domain)"/>
    <property type="match status" value="1"/>
</dbReference>
<accession>A0A1F8H530</accession>
<gene>
    <name evidence="2" type="ORF">A3I92_00875</name>
</gene>
<dbReference type="Proteomes" id="UP000177676">
    <property type="component" value="Unassembled WGS sequence"/>
</dbReference>
<dbReference type="Gene3D" id="3.90.1150.10">
    <property type="entry name" value="Aspartate Aminotransferase, domain 1"/>
    <property type="match status" value="1"/>
</dbReference>
<dbReference type="GO" id="GO:0000271">
    <property type="term" value="P:polysaccharide biosynthetic process"/>
    <property type="evidence" value="ECO:0007669"/>
    <property type="project" value="TreeGrafter"/>
</dbReference>
<dbReference type="InterPro" id="IPR000653">
    <property type="entry name" value="DegT/StrS_aminotransferase"/>
</dbReference>
<evidence type="ECO:0000313" key="2">
    <source>
        <dbReference type="EMBL" id="OGN32697.1"/>
    </source>
</evidence>
<reference evidence="2 3" key="1">
    <citation type="journal article" date="2016" name="Nat. Commun.">
        <title>Thousands of microbial genomes shed light on interconnected biogeochemical processes in an aquifer system.</title>
        <authorList>
            <person name="Anantharaman K."/>
            <person name="Brown C.T."/>
            <person name="Hug L.A."/>
            <person name="Sharon I."/>
            <person name="Castelle C.J."/>
            <person name="Probst A.J."/>
            <person name="Thomas B.C."/>
            <person name="Singh A."/>
            <person name="Wilkins M.J."/>
            <person name="Karaoz U."/>
            <person name="Brodie E.L."/>
            <person name="Williams K.H."/>
            <person name="Hubbard S.S."/>
            <person name="Banfield J.F."/>
        </authorList>
    </citation>
    <scope>NUCLEOTIDE SEQUENCE [LARGE SCALE GENOMIC DNA]</scope>
</reference>
<evidence type="ECO:0008006" key="4">
    <source>
        <dbReference type="Google" id="ProtNLM"/>
    </source>
</evidence>
<proteinExistence type="inferred from homology"/>
<dbReference type="InterPro" id="IPR015421">
    <property type="entry name" value="PyrdxlP-dep_Trfase_major"/>
</dbReference>
<dbReference type="PIRSF" id="PIRSF000390">
    <property type="entry name" value="PLP_StrS"/>
    <property type="match status" value="1"/>
</dbReference>
<comment type="similarity">
    <text evidence="1">Belongs to the DegT/DnrJ/EryC1 family.</text>
</comment>
<evidence type="ECO:0000313" key="3">
    <source>
        <dbReference type="Proteomes" id="UP000177676"/>
    </source>
</evidence>
<dbReference type="SUPFAM" id="SSF53383">
    <property type="entry name" value="PLP-dependent transferases"/>
    <property type="match status" value="1"/>
</dbReference>
<dbReference type="Pfam" id="PF01041">
    <property type="entry name" value="DegT_DnrJ_EryC1"/>
    <property type="match status" value="1"/>
</dbReference>
<evidence type="ECO:0000256" key="1">
    <source>
        <dbReference type="RuleBase" id="RU004508"/>
    </source>
</evidence>
<comment type="caution">
    <text evidence="2">The sequence shown here is derived from an EMBL/GenBank/DDBJ whole genome shotgun (WGS) entry which is preliminary data.</text>
</comment>
<dbReference type="PANTHER" id="PTHR30244:SF34">
    <property type="entry name" value="DTDP-4-AMINO-4,6-DIDEOXYGALACTOSE TRANSAMINASE"/>
    <property type="match status" value="1"/>
</dbReference>
<name>A0A1F8H530_9BACT</name>
<keyword evidence="1" id="KW-0663">Pyridoxal phosphate</keyword>
<dbReference type="EMBL" id="MGKS01000006">
    <property type="protein sequence ID" value="OGN32697.1"/>
    <property type="molecule type" value="Genomic_DNA"/>
</dbReference>